<name>A0ABY4CHD7_9BACL</name>
<accession>A0ABY4CHD7</accession>
<keyword evidence="3" id="KW-1185">Reference proteome</keyword>
<proteinExistence type="predicted"/>
<dbReference type="SFLD" id="SFLDS00029">
    <property type="entry name" value="Radical_SAM"/>
    <property type="match status" value="1"/>
</dbReference>
<sequence length="515" mass="58599">MKVQIRTDGCPYYDEMERFLSLFLPDAEIIFQDHSAGTGESEPFDCIIQLQASQRVDAIHVQGELRISEQVFQAQHAKAIPAHVEHAAWRKRGKQAVLHVLHQLLEKLTGEHQPWGILTGVRPLKLVHQMVEQGLPAERIRQQLLQEYLLSPERAELLLEIADIQLQVVPDLYRLDREVSIYIGIPFCPTHCAYCTFPAYSMTEKATYVDDFLQAMDLELVHLGRLLRDYRIPVTSVYVGGGTPTSLKAPEMERMMESIYREIPNPGQWREFTVEAGRPDTITPDRVAVMRKYGVNRVSVNPQTYKASTLKEIGRGHSPAIIDKRFYLVREAGFENINMDMILGLPGETLDDVRYTMERIEALAPESVTVHTMSFKRSAVVKNERERFAIPHSQLVRRMMAEASQWAKGLGYHPYYVYRQKDILGNMENVGFAKPGKDSIYNICIMEERQTIVGIGGGAVSKCIGAGGRHMGRFANPREPKAYVETVDDFLARKDQKLRPVFESIENANVTHMQS</sequence>
<evidence type="ECO:0000259" key="1">
    <source>
        <dbReference type="PROSITE" id="PS51918"/>
    </source>
</evidence>
<dbReference type="InterPro" id="IPR007197">
    <property type="entry name" value="rSAM"/>
</dbReference>
<keyword evidence="2" id="KW-0560">Oxidoreductase</keyword>
<dbReference type="SFLD" id="SFLDG01082">
    <property type="entry name" value="B12-binding_domain_containing"/>
    <property type="match status" value="1"/>
</dbReference>
<dbReference type="NCBIfam" id="TIGR03994">
    <property type="entry name" value="rSAM_HemZ"/>
    <property type="match status" value="1"/>
</dbReference>
<dbReference type="SFLD" id="SFLDF00310">
    <property type="entry name" value="oxygen-independent_coproporphy"/>
    <property type="match status" value="1"/>
</dbReference>
<dbReference type="EMBL" id="CP089291">
    <property type="protein sequence ID" value="UOF88801.1"/>
    <property type="molecule type" value="Genomic_DNA"/>
</dbReference>
<dbReference type="EC" id="1.3.98.3" evidence="2"/>
<dbReference type="PROSITE" id="PS51918">
    <property type="entry name" value="RADICAL_SAM"/>
    <property type="match status" value="1"/>
</dbReference>
<dbReference type="PANTHER" id="PTHR13932:SF1">
    <property type="entry name" value="OXYGEN-INDEPENDENT COPROPORPHYRINOGEN-III OXIDASE-LIKE PROTEIN HEMZ"/>
    <property type="match status" value="1"/>
</dbReference>
<dbReference type="Proteomes" id="UP000830167">
    <property type="component" value="Chromosome"/>
</dbReference>
<dbReference type="Gene3D" id="3.80.30.20">
    <property type="entry name" value="tm_1862 like domain"/>
    <property type="match status" value="1"/>
</dbReference>
<protein>
    <submittedName>
        <fullName evidence="2">Coproporphyrinogen dehydrogenase HemZ</fullName>
        <ecNumber evidence="2">1.3.98.3</ecNumber>
    </submittedName>
</protein>
<evidence type="ECO:0000313" key="2">
    <source>
        <dbReference type="EMBL" id="UOF88801.1"/>
    </source>
</evidence>
<gene>
    <name evidence="2" type="primary">hemZ</name>
    <name evidence="2" type="ORF">LSG31_12690</name>
</gene>
<dbReference type="Pfam" id="PF04055">
    <property type="entry name" value="Radical_SAM"/>
    <property type="match status" value="1"/>
</dbReference>
<dbReference type="InterPro" id="IPR034505">
    <property type="entry name" value="Coproporphyrinogen-III_oxidase"/>
</dbReference>
<dbReference type="InterPro" id="IPR023404">
    <property type="entry name" value="rSAM_horseshoe"/>
</dbReference>
<dbReference type="InterPro" id="IPR023995">
    <property type="entry name" value="HemZ"/>
</dbReference>
<evidence type="ECO:0000313" key="3">
    <source>
        <dbReference type="Proteomes" id="UP000830167"/>
    </source>
</evidence>
<dbReference type="InterPro" id="IPR058240">
    <property type="entry name" value="rSAM_sf"/>
</dbReference>
<dbReference type="RefSeq" id="WP_347435479.1">
    <property type="nucleotide sequence ID" value="NZ_CP089291.1"/>
</dbReference>
<dbReference type="SFLD" id="SFLDG01065">
    <property type="entry name" value="anaerobic_coproporphyrinogen-I"/>
    <property type="match status" value="1"/>
</dbReference>
<dbReference type="GO" id="GO:0051989">
    <property type="term" value="F:coproporphyrinogen dehydrogenase activity"/>
    <property type="evidence" value="ECO:0007669"/>
    <property type="project" value="UniProtKB-EC"/>
</dbReference>
<dbReference type="SUPFAM" id="SSF102114">
    <property type="entry name" value="Radical SAM enzymes"/>
    <property type="match status" value="1"/>
</dbReference>
<feature type="domain" description="Radical SAM core" evidence="1">
    <location>
        <begin position="171"/>
        <end position="413"/>
    </location>
</feature>
<dbReference type="InterPro" id="IPR006638">
    <property type="entry name" value="Elp3/MiaA/NifB-like_rSAM"/>
</dbReference>
<organism evidence="2 3">
    <name type="scientific">Fodinisporobacter ferrooxydans</name>
    <dbReference type="NCBI Taxonomy" id="2901836"/>
    <lineage>
        <taxon>Bacteria</taxon>
        <taxon>Bacillati</taxon>
        <taxon>Bacillota</taxon>
        <taxon>Bacilli</taxon>
        <taxon>Bacillales</taxon>
        <taxon>Alicyclobacillaceae</taxon>
        <taxon>Fodinisporobacter</taxon>
    </lineage>
</organism>
<reference evidence="2" key="1">
    <citation type="submission" date="2021-12" db="EMBL/GenBank/DDBJ databases">
        <title>Alicyclobacillaceae gen. nov., sp. nov., isolated from chalcocite enrichment system.</title>
        <authorList>
            <person name="Jiang Z."/>
        </authorList>
    </citation>
    <scope>NUCLEOTIDE SEQUENCE</scope>
    <source>
        <strain evidence="2">MYW30-H2</strain>
    </source>
</reference>
<dbReference type="PANTHER" id="PTHR13932">
    <property type="entry name" value="COPROPORPHYRINIGEN III OXIDASE"/>
    <property type="match status" value="1"/>
</dbReference>
<dbReference type="CDD" id="cd01335">
    <property type="entry name" value="Radical_SAM"/>
    <property type="match status" value="1"/>
</dbReference>
<dbReference type="SMART" id="SM00729">
    <property type="entry name" value="Elp3"/>
    <property type="match status" value="1"/>
</dbReference>